<keyword evidence="2" id="KW-1185">Reference proteome</keyword>
<dbReference type="GO" id="GO:0003908">
    <property type="term" value="F:methylated-DNA-[protein]-cysteine S-methyltransferase activity"/>
    <property type="evidence" value="ECO:0007669"/>
    <property type="project" value="UniProtKB-EC"/>
</dbReference>
<gene>
    <name evidence="1" type="ORF">HMP0721_0012</name>
</gene>
<proteinExistence type="predicted"/>
<dbReference type="AlphaFoldDB" id="E6MDD0"/>
<keyword evidence="1" id="KW-0489">Methyltransferase</keyword>
<dbReference type="Proteomes" id="UP000004754">
    <property type="component" value="Unassembled WGS sequence"/>
</dbReference>
<dbReference type="SUPFAM" id="SSF46767">
    <property type="entry name" value="Methylated DNA-protein cysteine methyltransferase, C-terminal domain"/>
    <property type="match status" value="1"/>
</dbReference>
<dbReference type="EC" id="2.1.1.63" evidence="1"/>
<protein>
    <submittedName>
        <fullName evidence="1">6-O-methylguanine DNA methyltransferase, DNA binding domain protein</fullName>
        <ecNumber evidence="1">2.1.1.63</ecNumber>
    </submittedName>
</protein>
<dbReference type="STRING" id="887929.HMP0721_0012"/>
<reference evidence="1 2" key="1">
    <citation type="submission" date="2010-12" db="EMBL/GenBank/DDBJ databases">
        <authorList>
            <person name="Muzny D."/>
            <person name="Qin X."/>
            <person name="Deng J."/>
            <person name="Jiang H."/>
            <person name="Liu Y."/>
            <person name="Qu J."/>
            <person name="Song X.-Z."/>
            <person name="Zhang L."/>
            <person name="Thornton R."/>
            <person name="Coyle M."/>
            <person name="Francisco L."/>
            <person name="Jackson L."/>
            <person name="Javaid M."/>
            <person name="Korchina V."/>
            <person name="Kovar C."/>
            <person name="Mata R."/>
            <person name="Mathew T."/>
            <person name="Ngo R."/>
            <person name="Nguyen L."/>
            <person name="Nguyen N."/>
            <person name="Okwuonu G."/>
            <person name="Ongeri F."/>
            <person name="Pham C."/>
            <person name="Simmons D."/>
            <person name="Wilczek-Boney K."/>
            <person name="Hale W."/>
            <person name="Jakkamsetti A."/>
            <person name="Pham P."/>
            <person name="Ruth R."/>
            <person name="San Lucas F."/>
            <person name="Warren J."/>
            <person name="Zhang J."/>
            <person name="Zhao Z."/>
            <person name="Zhou C."/>
            <person name="Zhu D."/>
            <person name="Lee S."/>
            <person name="Bess C."/>
            <person name="Blankenburg K."/>
            <person name="Forbes L."/>
            <person name="Fu Q."/>
            <person name="Gubbala S."/>
            <person name="Hirani K."/>
            <person name="Jayaseelan J.C."/>
            <person name="Lara F."/>
            <person name="Munidasa M."/>
            <person name="Palculict T."/>
            <person name="Patil S."/>
            <person name="Pu L.-L."/>
            <person name="Saada N."/>
            <person name="Tang L."/>
            <person name="Weissenberger G."/>
            <person name="Zhu Y."/>
            <person name="Hemphill L."/>
            <person name="Shang Y."/>
            <person name="Youmans B."/>
            <person name="Ayvaz T."/>
            <person name="Ross M."/>
            <person name="Santibanez J."/>
            <person name="Aqrawi P."/>
            <person name="Gross S."/>
            <person name="Joshi V."/>
            <person name="Fowler G."/>
            <person name="Nazareth L."/>
            <person name="Reid J."/>
            <person name="Worley K."/>
            <person name="Petrosino J."/>
            <person name="Highlander S."/>
            <person name="Gibbs R."/>
        </authorList>
    </citation>
    <scope>NUCLEOTIDE SEQUENCE [LARGE SCALE GENOMIC DNA]</scope>
    <source>
        <strain evidence="1 2">ATCC 23263</strain>
    </source>
</reference>
<accession>E6MDD0</accession>
<dbReference type="HOGENOM" id="CLU_2827866_0_0_9"/>
<dbReference type="EMBL" id="AEQN01000001">
    <property type="protein sequence ID" value="EFV02906.1"/>
    <property type="molecule type" value="Genomic_DNA"/>
</dbReference>
<organism evidence="1 2">
    <name type="scientific">Pseudoramibacter alactolyticus ATCC 23263</name>
    <dbReference type="NCBI Taxonomy" id="887929"/>
    <lineage>
        <taxon>Bacteria</taxon>
        <taxon>Bacillati</taxon>
        <taxon>Bacillota</taxon>
        <taxon>Clostridia</taxon>
        <taxon>Eubacteriales</taxon>
        <taxon>Eubacteriaceae</taxon>
        <taxon>Pseudoramibacter</taxon>
    </lineage>
</organism>
<name>E6MDD0_9FIRM</name>
<comment type="caution">
    <text evidence="1">The sequence shown here is derived from an EMBL/GenBank/DDBJ whole genome shotgun (WGS) entry which is preliminary data.</text>
</comment>
<dbReference type="GO" id="GO:0032259">
    <property type="term" value="P:methylation"/>
    <property type="evidence" value="ECO:0007669"/>
    <property type="project" value="UniProtKB-KW"/>
</dbReference>
<keyword evidence="1" id="KW-0808">Transferase</keyword>
<evidence type="ECO:0000313" key="1">
    <source>
        <dbReference type="EMBL" id="EFV02906.1"/>
    </source>
</evidence>
<sequence>MYFAGQAPAFMPPLCFRGTPFQQAVWRALLKIPYRFMAIWRMKWPQIVSCHRVVGADGSLTGGRRS</sequence>
<dbReference type="InterPro" id="IPR036217">
    <property type="entry name" value="MethylDNA_cys_MeTrfase_DNAb"/>
</dbReference>
<evidence type="ECO:0000313" key="2">
    <source>
        <dbReference type="Proteomes" id="UP000004754"/>
    </source>
</evidence>
<dbReference type="eggNOG" id="COG0350">
    <property type="taxonomic scope" value="Bacteria"/>
</dbReference>